<comment type="caution">
    <text evidence="2">The sequence shown here is derived from an EMBL/GenBank/DDBJ whole genome shotgun (WGS) entry which is preliminary data.</text>
</comment>
<gene>
    <name evidence="2" type="ORF">E4K64_20850</name>
</gene>
<reference evidence="2 3" key="1">
    <citation type="submission" date="2019-03" db="EMBL/GenBank/DDBJ databases">
        <title>Bradyrhizobium strains diversity.</title>
        <authorList>
            <person name="Urquiaga M.C.O."/>
            <person name="Hungria M."/>
            <person name="Delamuta J.R.M."/>
            <person name="Klepa M.S."/>
        </authorList>
    </citation>
    <scope>NUCLEOTIDE SEQUENCE [LARGE SCALE GENOMIC DNA]</scope>
    <source>
        <strain evidence="2 3">CNPSo 3426</strain>
    </source>
</reference>
<organism evidence="2 3">
    <name type="scientific">Bradyrhizobium frederickii</name>
    <dbReference type="NCBI Taxonomy" id="2560054"/>
    <lineage>
        <taxon>Bacteria</taxon>
        <taxon>Pseudomonadati</taxon>
        <taxon>Pseudomonadota</taxon>
        <taxon>Alphaproteobacteria</taxon>
        <taxon>Hyphomicrobiales</taxon>
        <taxon>Nitrobacteraceae</taxon>
        <taxon>Bradyrhizobium</taxon>
    </lineage>
</organism>
<dbReference type="AlphaFoldDB" id="A0A4Y9P5I0"/>
<feature type="region of interest" description="Disordered" evidence="1">
    <location>
        <begin position="26"/>
        <end position="73"/>
    </location>
</feature>
<evidence type="ECO:0000313" key="3">
    <source>
        <dbReference type="Proteomes" id="UP000297700"/>
    </source>
</evidence>
<sequence>MADSLVNVIFDVVDLALDVSEVIDRTKQLSKPDTVEVPPDPKPLPAAAQRALAEAEQRERKRDQPDLAASGTD</sequence>
<name>A0A4Y9P5I0_9BRAD</name>
<evidence type="ECO:0000313" key="2">
    <source>
        <dbReference type="EMBL" id="TFV73665.1"/>
    </source>
</evidence>
<proteinExistence type="predicted"/>
<dbReference type="EMBL" id="SPQS01000011">
    <property type="protein sequence ID" value="TFV73665.1"/>
    <property type="molecule type" value="Genomic_DNA"/>
</dbReference>
<dbReference type="Proteomes" id="UP000297700">
    <property type="component" value="Unassembled WGS sequence"/>
</dbReference>
<evidence type="ECO:0000256" key="1">
    <source>
        <dbReference type="SAM" id="MobiDB-lite"/>
    </source>
</evidence>
<feature type="compositionally biased region" description="Basic and acidic residues" evidence="1">
    <location>
        <begin position="53"/>
        <end position="65"/>
    </location>
</feature>
<accession>A0A4Y9P5I0</accession>
<dbReference type="RefSeq" id="WP_135165183.1">
    <property type="nucleotide sequence ID" value="NZ_SPQS01000011.1"/>
</dbReference>
<protein>
    <submittedName>
        <fullName evidence="2">Uncharacterized protein</fullName>
    </submittedName>
</protein>